<proteinExistence type="inferred from homology"/>
<dbReference type="AlphaFoldDB" id="A0A7J0E697"/>
<dbReference type="OrthoDB" id="2402896at2759"/>
<dbReference type="EMBL" id="BJWL01000002">
    <property type="protein sequence ID" value="GFY81940.1"/>
    <property type="molecule type" value="Genomic_DNA"/>
</dbReference>
<protein>
    <recommendedName>
        <fullName evidence="1">Protein FAR1-RELATED SEQUENCE</fullName>
    </recommendedName>
</protein>
<name>A0A7J0E697_9ERIC</name>
<evidence type="ECO:0000313" key="3">
    <source>
        <dbReference type="EMBL" id="GFY81940.1"/>
    </source>
</evidence>
<evidence type="ECO:0000256" key="2">
    <source>
        <dbReference type="SAM" id="MobiDB-lite"/>
    </source>
</evidence>
<keyword evidence="4" id="KW-1185">Reference proteome</keyword>
<reference evidence="3 4" key="1">
    <citation type="submission" date="2019-07" db="EMBL/GenBank/DDBJ databases">
        <title>De Novo Assembly of kiwifruit Actinidia rufa.</title>
        <authorList>
            <person name="Sugita-Konishi S."/>
            <person name="Sato K."/>
            <person name="Mori E."/>
            <person name="Abe Y."/>
            <person name="Kisaki G."/>
            <person name="Hamano K."/>
            <person name="Suezawa K."/>
            <person name="Otani M."/>
            <person name="Fukuda T."/>
            <person name="Manabe T."/>
            <person name="Gomi K."/>
            <person name="Tabuchi M."/>
            <person name="Akimitsu K."/>
            <person name="Kataoka I."/>
        </authorList>
    </citation>
    <scope>NUCLEOTIDE SEQUENCE [LARGE SCALE GENOMIC DNA]</scope>
    <source>
        <strain evidence="4">cv. Fuchu</strain>
    </source>
</reference>
<dbReference type="GO" id="GO:0005634">
    <property type="term" value="C:nucleus"/>
    <property type="evidence" value="ECO:0007669"/>
    <property type="project" value="UniProtKB-SubCell"/>
</dbReference>
<dbReference type="GO" id="GO:0006355">
    <property type="term" value="P:regulation of DNA-templated transcription"/>
    <property type="evidence" value="ECO:0007669"/>
    <property type="project" value="UniProtKB-UniRule"/>
</dbReference>
<dbReference type="Proteomes" id="UP000585474">
    <property type="component" value="Unassembled WGS sequence"/>
</dbReference>
<keyword evidence="1" id="KW-0479">Metal-binding</keyword>
<keyword evidence="1" id="KW-0862">Zinc</keyword>
<keyword evidence="1" id="KW-0539">Nucleus</keyword>
<dbReference type="PANTHER" id="PTHR31669:SF279">
    <property type="entry name" value="PROTEIN FAR1-RELATED SEQUENCE"/>
    <property type="match status" value="1"/>
</dbReference>
<feature type="region of interest" description="Disordered" evidence="2">
    <location>
        <begin position="369"/>
        <end position="389"/>
    </location>
</feature>
<comment type="subcellular location">
    <subcellularLocation>
        <location evidence="1">Nucleus</location>
    </subcellularLocation>
</comment>
<dbReference type="GO" id="GO:0008270">
    <property type="term" value="F:zinc ion binding"/>
    <property type="evidence" value="ECO:0007669"/>
    <property type="project" value="UniProtKB-UniRule"/>
</dbReference>
<comment type="similarity">
    <text evidence="1">Belongs to the FHY3/FAR1 family.</text>
</comment>
<sequence>MDRSDGDLVSSHEDDTDIRLQTSNNLDLNIEQDCRSPKVAHVRSLQSTLSSKDESNSEAVLKVGMEFESDEYAYRFYSKYAGLVGFSVRKDWVNRSKMYQDALEHLSHVTKDADSFAKDLRSCIFYHEDEEDFINAWDAMIDKFTLQQNDWLRWMFREKEKWAVHASDLYTPKAFEVFQREYEKCLNVVVKLCIGNGSLFEYKAKTFGKPSKYTVTYNSSDDMVTCSCMKFERWTRDARVKSLRESFGTSLEENPKLITASRYRKLCQRILKISARAADSDQAFEYAARQLDEVMQGVEKILTLKPTEETQALTSSSIGAYASESEHTEIFLDRNAIEGQDDSHTFMLENEREIMGKDPLNNLGEKISKTKRSQNVHPPSPDTVTSNSISCPPPAYVSSASSSLTHVSQVACEIRVERGLE</sequence>
<organism evidence="3 4">
    <name type="scientific">Actinidia rufa</name>
    <dbReference type="NCBI Taxonomy" id="165716"/>
    <lineage>
        <taxon>Eukaryota</taxon>
        <taxon>Viridiplantae</taxon>
        <taxon>Streptophyta</taxon>
        <taxon>Embryophyta</taxon>
        <taxon>Tracheophyta</taxon>
        <taxon>Spermatophyta</taxon>
        <taxon>Magnoliopsida</taxon>
        <taxon>eudicotyledons</taxon>
        <taxon>Gunneridae</taxon>
        <taxon>Pentapetalae</taxon>
        <taxon>asterids</taxon>
        <taxon>Ericales</taxon>
        <taxon>Actinidiaceae</taxon>
        <taxon>Actinidia</taxon>
    </lineage>
</organism>
<gene>
    <name evidence="3" type="ORF">Acr_02g0001800</name>
</gene>
<feature type="compositionally biased region" description="Polar residues" evidence="2">
    <location>
        <begin position="375"/>
        <end position="389"/>
    </location>
</feature>
<evidence type="ECO:0000256" key="1">
    <source>
        <dbReference type="RuleBase" id="RU367018"/>
    </source>
</evidence>
<dbReference type="PANTHER" id="PTHR31669">
    <property type="entry name" value="PROTEIN FAR1-RELATED SEQUENCE 10-RELATED"/>
    <property type="match status" value="1"/>
</dbReference>
<keyword evidence="1" id="KW-0863">Zinc-finger</keyword>
<comment type="function">
    <text evidence="1">Putative transcription activator involved in regulating light control of development.</text>
</comment>
<dbReference type="InterPro" id="IPR031052">
    <property type="entry name" value="FHY3/FAR1"/>
</dbReference>
<comment type="caution">
    <text evidence="3">The sequence shown here is derived from an EMBL/GenBank/DDBJ whole genome shotgun (WGS) entry which is preliminary data.</text>
</comment>
<accession>A0A7J0E697</accession>
<evidence type="ECO:0000313" key="4">
    <source>
        <dbReference type="Proteomes" id="UP000585474"/>
    </source>
</evidence>